<dbReference type="SUPFAM" id="SSF48371">
    <property type="entry name" value="ARM repeat"/>
    <property type="match status" value="1"/>
</dbReference>
<evidence type="ECO:0000313" key="3">
    <source>
        <dbReference type="RefSeq" id="XP_013389819.1"/>
    </source>
</evidence>
<dbReference type="InterPro" id="IPR038741">
    <property type="entry name" value="AP5B1"/>
</dbReference>
<dbReference type="PANTHER" id="PTHR34033">
    <property type="entry name" value="AP-5 COMPLEX SUBUNIT BETA-1"/>
    <property type="match status" value="1"/>
</dbReference>
<dbReference type="GO" id="GO:0005765">
    <property type="term" value="C:lysosomal membrane"/>
    <property type="evidence" value="ECO:0007669"/>
    <property type="project" value="TreeGrafter"/>
</dbReference>
<dbReference type="GO" id="GO:0030119">
    <property type="term" value="C:AP-type membrane coat adaptor complex"/>
    <property type="evidence" value="ECO:0007669"/>
    <property type="project" value="TreeGrafter"/>
</dbReference>
<dbReference type="PANTHER" id="PTHR34033:SF1">
    <property type="entry name" value="AP-5 COMPLEX SUBUNIT BETA-1"/>
    <property type="match status" value="1"/>
</dbReference>
<evidence type="ECO:0000259" key="1">
    <source>
        <dbReference type="Pfam" id="PF21587"/>
    </source>
</evidence>
<accession>A0A1S3HXM1</accession>
<dbReference type="KEGG" id="lak:106158414"/>
<proteinExistence type="predicted"/>
<dbReference type="InterPro" id="IPR016024">
    <property type="entry name" value="ARM-type_fold"/>
</dbReference>
<organism evidence="2 3">
    <name type="scientific">Lingula anatina</name>
    <name type="common">Brachiopod</name>
    <name type="synonym">Lingula unguis</name>
    <dbReference type="NCBI Taxonomy" id="7574"/>
    <lineage>
        <taxon>Eukaryota</taxon>
        <taxon>Metazoa</taxon>
        <taxon>Spiralia</taxon>
        <taxon>Lophotrochozoa</taxon>
        <taxon>Brachiopoda</taxon>
        <taxon>Linguliformea</taxon>
        <taxon>Lingulata</taxon>
        <taxon>Lingulida</taxon>
        <taxon>Linguloidea</taxon>
        <taxon>Lingulidae</taxon>
        <taxon>Lingula</taxon>
    </lineage>
</organism>
<keyword evidence="2" id="KW-1185">Reference proteome</keyword>
<evidence type="ECO:0000313" key="2">
    <source>
        <dbReference type="Proteomes" id="UP000085678"/>
    </source>
</evidence>
<dbReference type="Proteomes" id="UP000085678">
    <property type="component" value="Unplaced"/>
</dbReference>
<dbReference type="OrthoDB" id="646197at2759"/>
<protein>
    <submittedName>
        <fullName evidence="3">AP-5 complex subunit beta-1-like</fullName>
    </submittedName>
</protein>
<reference evidence="3" key="1">
    <citation type="submission" date="2025-08" db="UniProtKB">
        <authorList>
            <consortium name="RefSeq"/>
        </authorList>
    </citation>
    <scope>IDENTIFICATION</scope>
    <source>
        <tissue evidence="3">Gonads</tissue>
    </source>
</reference>
<dbReference type="InterPro" id="IPR048978">
    <property type="entry name" value="AP5B1_N"/>
</dbReference>
<dbReference type="InParanoid" id="A0A1S3HXM1"/>
<dbReference type="Pfam" id="PF21587">
    <property type="entry name" value="AP5B1_N"/>
    <property type="match status" value="1"/>
</dbReference>
<dbReference type="GeneID" id="106158414"/>
<dbReference type="RefSeq" id="XP_013389819.1">
    <property type="nucleotide sequence ID" value="XM_013534365.1"/>
</dbReference>
<sequence length="267" mass="30461">MDFALLQSENWFREIVNFRSNPAAYFSNRKLVDESFLHDVLQALCTDTIQDAAKIHLLGLLQEYGSYLFQTASSIEQTVASLQDMFSQSTASSTPFYRGHILTTITTVLVSFDQLNEQPQLFKNFIDLLLDVVSKVNVGDNRLLRGTACQCLQEVEVMYPGILLRKLEHFYQMSQLENTNFCQNYISLFVTILKNTLIALTYSTESVAPQRLTALLCNRTEPLKPLNLPPDTTKVNYKAQQPRSMTEKTITKVGEWSIAQQKKTSFF</sequence>
<dbReference type="GO" id="GO:0016197">
    <property type="term" value="P:endosomal transport"/>
    <property type="evidence" value="ECO:0007669"/>
    <property type="project" value="InterPro"/>
</dbReference>
<dbReference type="AlphaFoldDB" id="A0A1S3HXM1"/>
<name>A0A1S3HXM1_LINAN</name>
<feature type="domain" description="AP-5 complex subunit beta-1 N-terminal" evidence="1">
    <location>
        <begin position="39"/>
        <end position="109"/>
    </location>
</feature>
<gene>
    <name evidence="3" type="primary">LOC106158414</name>
</gene>